<dbReference type="EMBL" id="JBHSBC010000003">
    <property type="protein sequence ID" value="MFC3979656.1"/>
    <property type="molecule type" value="Genomic_DNA"/>
</dbReference>
<keyword evidence="4" id="KW-1185">Reference proteome</keyword>
<feature type="compositionally biased region" description="Low complexity" evidence="1">
    <location>
        <begin position="206"/>
        <end position="236"/>
    </location>
</feature>
<name>A0ABV8EVE3_9ACTN</name>
<organism evidence="3 4">
    <name type="scientific">Streptosporangium jomthongense</name>
    <dbReference type="NCBI Taxonomy" id="1193683"/>
    <lineage>
        <taxon>Bacteria</taxon>
        <taxon>Bacillati</taxon>
        <taxon>Actinomycetota</taxon>
        <taxon>Actinomycetes</taxon>
        <taxon>Streptosporangiales</taxon>
        <taxon>Streptosporangiaceae</taxon>
        <taxon>Streptosporangium</taxon>
    </lineage>
</organism>
<proteinExistence type="predicted"/>
<feature type="region of interest" description="Disordered" evidence="1">
    <location>
        <begin position="206"/>
        <end position="270"/>
    </location>
</feature>
<evidence type="ECO:0008006" key="5">
    <source>
        <dbReference type="Google" id="ProtNLM"/>
    </source>
</evidence>
<dbReference type="RefSeq" id="WP_352014727.1">
    <property type="nucleotide sequence ID" value="NZ_JBHSBC010000003.1"/>
</dbReference>
<sequence>MLRSKTRRRVAAKTAAGVVGAGILLGAVPAIASMTAVAKPVTYTCTAASGTGTAGTYKMQMDLSGPLTTPTPSATVVVTWKAGQPPAPPNLVAPVAIAAGDRIVIEADTSISGPVPTTTGDIHSVLATTTPGVVAVNGVLPPLPTVLVTVVPTAAGVVTVRPDAFSVSHQAAAGTGTETLIYDCLVATPAEATAAALLVTVKPTGAATTTPTTTATTTPTTTTTPADTPTPEPVVTITQTKTAKPPKPRKSGHVAETPGGGASTGGGGDAGPDARMFVLGGTAMILAAGIGGLMLRRRTATRG</sequence>
<keyword evidence="2" id="KW-1133">Transmembrane helix</keyword>
<evidence type="ECO:0000313" key="4">
    <source>
        <dbReference type="Proteomes" id="UP001595698"/>
    </source>
</evidence>
<evidence type="ECO:0000256" key="2">
    <source>
        <dbReference type="SAM" id="Phobius"/>
    </source>
</evidence>
<protein>
    <recommendedName>
        <fullName evidence="5">Gram-positive cocci surface proteins LPxTG domain-containing protein</fullName>
    </recommendedName>
</protein>
<accession>A0ABV8EVE3</accession>
<keyword evidence="2" id="KW-0812">Transmembrane</keyword>
<evidence type="ECO:0000313" key="3">
    <source>
        <dbReference type="EMBL" id="MFC3979656.1"/>
    </source>
</evidence>
<reference evidence="4" key="1">
    <citation type="journal article" date="2019" name="Int. J. Syst. Evol. Microbiol.">
        <title>The Global Catalogue of Microorganisms (GCM) 10K type strain sequencing project: providing services to taxonomists for standard genome sequencing and annotation.</title>
        <authorList>
            <consortium name="The Broad Institute Genomics Platform"/>
            <consortium name="The Broad Institute Genome Sequencing Center for Infectious Disease"/>
            <person name="Wu L."/>
            <person name="Ma J."/>
        </authorList>
    </citation>
    <scope>NUCLEOTIDE SEQUENCE [LARGE SCALE GENOMIC DNA]</scope>
    <source>
        <strain evidence="4">TBRC 7912</strain>
    </source>
</reference>
<comment type="caution">
    <text evidence="3">The sequence shown here is derived from an EMBL/GenBank/DDBJ whole genome shotgun (WGS) entry which is preliminary data.</text>
</comment>
<dbReference type="PROSITE" id="PS51318">
    <property type="entry name" value="TAT"/>
    <property type="match status" value="1"/>
</dbReference>
<feature type="transmembrane region" description="Helical" evidence="2">
    <location>
        <begin position="276"/>
        <end position="295"/>
    </location>
</feature>
<dbReference type="InterPro" id="IPR006311">
    <property type="entry name" value="TAT_signal"/>
</dbReference>
<keyword evidence="2" id="KW-0472">Membrane</keyword>
<feature type="compositionally biased region" description="Gly residues" evidence="1">
    <location>
        <begin position="258"/>
        <end position="270"/>
    </location>
</feature>
<gene>
    <name evidence="3" type="ORF">ACFOYY_05975</name>
</gene>
<evidence type="ECO:0000256" key="1">
    <source>
        <dbReference type="SAM" id="MobiDB-lite"/>
    </source>
</evidence>
<dbReference type="Proteomes" id="UP001595698">
    <property type="component" value="Unassembled WGS sequence"/>
</dbReference>